<dbReference type="InterPro" id="IPR000644">
    <property type="entry name" value="CBS_dom"/>
</dbReference>
<gene>
    <name evidence="4" type="ORF">D3273_13610</name>
</gene>
<evidence type="ECO:0000256" key="1">
    <source>
        <dbReference type="PROSITE-ProRule" id="PRU00703"/>
    </source>
</evidence>
<feature type="transmembrane region" description="Helical" evidence="2">
    <location>
        <begin position="139"/>
        <end position="162"/>
    </location>
</feature>
<dbReference type="Proteomes" id="UP000290759">
    <property type="component" value="Unassembled WGS sequence"/>
</dbReference>
<dbReference type="Gene3D" id="3.10.580.10">
    <property type="entry name" value="CBS-domain"/>
    <property type="match status" value="1"/>
</dbReference>
<dbReference type="EMBL" id="QYBB01000014">
    <property type="protein sequence ID" value="RYC31417.1"/>
    <property type="molecule type" value="Genomic_DNA"/>
</dbReference>
<sequence length="391" mass="40534">MLPSFSAWMPRTTPISAKERFRSAVGALLGVLATGSLCRLAVGDGGTLPTLIAPIGASAVLLFAVPSSPLAQPWSILGGNVVAALVGVTAATLVPEPLVAAALAVGLAIGLMASLRCIHPPSGAVALTAVLGGPAVRHLGYGFVLWPVAANSVLLLAVALLFNNLLGRSYPHRTIGPAAERDARRPAPAAGLGFSSADIDAVLAENDQLLDVDRRDLEAILRQAEIRSYRRRAGLATCSAVMRRDAVAVAPGAPIAEALRLMRDRAADALPVTDERARVLGMVTRADLLDKPAWDRAGPRLGILRRLRLTVERGRAPQGNVEDIMTAPVARLFPEAPLADAVRLMASTGLHNLPVVGPDGRLIGLVSQPDLLVALLAETADSRRAGGAGAA</sequence>
<keyword evidence="2" id="KW-0472">Membrane</keyword>
<name>A0A4Q2U8L3_9HYPH</name>
<reference evidence="4 5" key="2">
    <citation type="submission" date="2019-02" db="EMBL/GenBank/DDBJ databases">
        <title>'Lichenibacterium ramalinii' gen. nov. sp. nov., 'Lichenibacterium minor' gen. nov. sp. nov.</title>
        <authorList>
            <person name="Pankratov T."/>
        </authorList>
    </citation>
    <scope>NUCLEOTIDE SEQUENCE [LARGE SCALE GENOMIC DNA]</scope>
    <source>
        <strain evidence="4 5">RmlP026</strain>
    </source>
</reference>
<feature type="transmembrane region" description="Helical" evidence="2">
    <location>
        <begin position="100"/>
        <end position="118"/>
    </location>
</feature>
<organism evidence="4 5">
    <name type="scientific">Lichenibacterium minor</name>
    <dbReference type="NCBI Taxonomy" id="2316528"/>
    <lineage>
        <taxon>Bacteria</taxon>
        <taxon>Pseudomonadati</taxon>
        <taxon>Pseudomonadota</taxon>
        <taxon>Alphaproteobacteria</taxon>
        <taxon>Hyphomicrobiales</taxon>
        <taxon>Lichenihabitantaceae</taxon>
        <taxon>Lichenibacterium</taxon>
    </lineage>
</organism>
<dbReference type="PANTHER" id="PTHR33741">
    <property type="entry name" value="TRANSMEMBRANE PROTEIN DDB_G0269096-RELATED"/>
    <property type="match status" value="1"/>
</dbReference>
<evidence type="ECO:0000259" key="3">
    <source>
        <dbReference type="PROSITE" id="PS51371"/>
    </source>
</evidence>
<dbReference type="InterPro" id="IPR007065">
    <property type="entry name" value="HPP"/>
</dbReference>
<feature type="domain" description="CBS" evidence="3">
    <location>
        <begin position="242"/>
        <end position="300"/>
    </location>
</feature>
<proteinExistence type="predicted"/>
<dbReference type="SUPFAM" id="SSF54631">
    <property type="entry name" value="CBS-domain pair"/>
    <property type="match status" value="1"/>
</dbReference>
<feature type="transmembrane region" description="Helical" evidence="2">
    <location>
        <begin position="48"/>
        <end position="65"/>
    </location>
</feature>
<evidence type="ECO:0000313" key="5">
    <source>
        <dbReference type="Proteomes" id="UP000290759"/>
    </source>
</evidence>
<dbReference type="OrthoDB" id="9811720at2"/>
<dbReference type="PANTHER" id="PTHR33741:SF5">
    <property type="entry name" value="TRANSMEMBRANE PROTEIN DDB_G0269096-RELATED"/>
    <property type="match status" value="1"/>
</dbReference>
<keyword evidence="2" id="KW-0812">Transmembrane</keyword>
<dbReference type="Pfam" id="PF04982">
    <property type="entry name" value="TM_HPP"/>
    <property type="match status" value="1"/>
</dbReference>
<dbReference type="CDD" id="cd04600">
    <property type="entry name" value="CBS_pair_HPP_assoc"/>
    <property type="match status" value="1"/>
</dbReference>
<evidence type="ECO:0000313" key="4">
    <source>
        <dbReference type="EMBL" id="RYC31417.1"/>
    </source>
</evidence>
<feature type="domain" description="CBS" evidence="3">
    <location>
        <begin position="325"/>
        <end position="382"/>
    </location>
</feature>
<dbReference type="Pfam" id="PF00571">
    <property type="entry name" value="CBS"/>
    <property type="match status" value="2"/>
</dbReference>
<dbReference type="InterPro" id="IPR058581">
    <property type="entry name" value="TM_HPP"/>
</dbReference>
<dbReference type="InterPro" id="IPR046342">
    <property type="entry name" value="CBS_dom_sf"/>
</dbReference>
<protein>
    <submittedName>
        <fullName evidence="4">HPP family protein</fullName>
    </submittedName>
</protein>
<dbReference type="RefSeq" id="WP_129227427.1">
    <property type="nucleotide sequence ID" value="NZ_QYBB01000014.1"/>
</dbReference>
<dbReference type="PROSITE" id="PS51371">
    <property type="entry name" value="CBS"/>
    <property type="match status" value="2"/>
</dbReference>
<feature type="transmembrane region" description="Helical" evidence="2">
    <location>
        <begin position="21"/>
        <end position="42"/>
    </location>
</feature>
<feature type="transmembrane region" description="Helical" evidence="2">
    <location>
        <begin position="77"/>
        <end position="94"/>
    </location>
</feature>
<keyword evidence="5" id="KW-1185">Reference proteome</keyword>
<dbReference type="AlphaFoldDB" id="A0A4Q2U8L3"/>
<evidence type="ECO:0000256" key="2">
    <source>
        <dbReference type="SAM" id="Phobius"/>
    </source>
</evidence>
<keyword evidence="2" id="KW-1133">Transmembrane helix</keyword>
<accession>A0A4Q2U8L3</accession>
<keyword evidence="1" id="KW-0129">CBS domain</keyword>
<reference evidence="4 5" key="1">
    <citation type="submission" date="2018-12" db="EMBL/GenBank/DDBJ databases">
        <authorList>
            <person name="Grouzdev D.S."/>
            <person name="Krutkina M.S."/>
        </authorList>
    </citation>
    <scope>NUCLEOTIDE SEQUENCE [LARGE SCALE GENOMIC DNA]</scope>
    <source>
        <strain evidence="4 5">RmlP026</strain>
    </source>
</reference>
<comment type="caution">
    <text evidence="4">The sequence shown here is derived from an EMBL/GenBank/DDBJ whole genome shotgun (WGS) entry which is preliminary data.</text>
</comment>
<dbReference type="SMART" id="SM00116">
    <property type="entry name" value="CBS"/>
    <property type="match status" value="2"/>
</dbReference>